<feature type="region of interest" description="Disordered" evidence="5">
    <location>
        <begin position="65"/>
        <end position="99"/>
    </location>
</feature>
<accession>A0A7S0FKF7</accession>
<name>A0A7S0FKF7_9STRA</name>
<sequence length="121" mass="13166">MSSTTDDDDALPSDHLEPSLVRMLLTRRHPDQRFSNDAILAATELIRKFMLEARERAAMEAECEADTDAHCGGPSVMSQDDDDDDVFGSGTGGGARNVDSITSIKPEHIARVAAEMLLDFT</sequence>
<keyword evidence="2" id="KW-0227">DNA damage</keyword>
<dbReference type="AlphaFoldDB" id="A0A7S0FKF7"/>
<comment type="similarity">
    <text evidence="1">Belongs to the CENP-X/MHF2 family.</text>
</comment>
<reference evidence="6" key="1">
    <citation type="submission" date="2021-01" db="EMBL/GenBank/DDBJ databases">
        <authorList>
            <person name="Corre E."/>
            <person name="Pelletier E."/>
            <person name="Niang G."/>
            <person name="Scheremetjew M."/>
            <person name="Finn R."/>
            <person name="Kale V."/>
            <person name="Holt S."/>
            <person name="Cochrane G."/>
            <person name="Meng A."/>
            <person name="Brown T."/>
            <person name="Cohen L."/>
        </authorList>
    </citation>
    <scope>NUCLEOTIDE SEQUENCE</scope>
    <source>
        <strain evidence="6">CCMP3303</strain>
    </source>
</reference>
<gene>
    <name evidence="6" type="ORF">MPOL1434_LOCUS3393</name>
</gene>
<dbReference type="Pfam" id="PF09415">
    <property type="entry name" value="CENP-X"/>
    <property type="match status" value="1"/>
</dbReference>
<evidence type="ECO:0008006" key="7">
    <source>
        <dbReference type="Google" id="ProtNLM"/>
    </source>
</evidence>
<dbReference type="GO" id="GO:0003677">
    <property type="term" value="F:DNA binding"/>
    <property type="evidence" value="ECO:0007669"/>
    <property type="project" value="UniProtKB-KW"/>
</dbReference>
<evidence type="ECO:0000256" key="4">
    <source>
        <dbReference type="ARBA" id="ARBA00023204"/>
    </source>
</evidence>
<evidence type="ECO:0000256" key="5">
    <source>
        <dbReference type="SAM" id="MobiDB-lite"/>
    </source>
</evidence>
<dbReference type="GO" id="GO:0006281">
    <property type="term" value="P:DNA repair"/>
    <property type="evidence" value="ECO:0007669"/>
    <property type="project" value="UniProtKB-KW"/>
</dbReference>
<dbReference type="InterPro" id="IPR018552">
    <property type="entry name" value="CENP-X"/>
</dbReference>
<dbReference type="EMBL" id="HBEJ01005796">
    <property type="protein sequence ID" value="CAD8365361.1"/>
    <property type="molecule type" value="Transcribed_RNA"/>
</dbReference>
<evidence type="ECO:0000313" key="6">
    <source>
        <dbReference type="EMBL" id="CAD8365361.1"/>
    </source>
</evidence>
<keyword evidence="3" id="KW-0238">DNA-binding</keyword>
<evidence type="ECO:0000256" key="1">
    <source>
        <dbReference type="ARBA" id="ARBA00009359"/>
    </source>
</evidence>
<dbReference type="GO" id="GO:0051382">
    <property type="term" value="P:kinetochore assembly"/>
    <property type="evidence" value="ECO:0007669"/>
    <property type="project" value="InterPro"/>
</dbReference>
<evidence type="ECO:0000256" key="2">
    <source>
        <dbReference type="ARBA" id="ARBA00022763"/>
    </source>
</evidence>
<evidence type="ECO:0000256" key="3">
    <source>
        <dbReference type="ARBA" id="ARBA00023125"/>
    </source>
</evidence>
<protein>
    <recommendedName>
        <fullName evidence="7">Centromere protein X</fullName>
    </recommendedName>
</protein>
<keyword evidence="4" id="KW-0234">DNA repair</keyword>
<proteinExistence type="inferred from homology"/>
<organism evidence="6">
    <name type="scientific">Minutocellus polymorphus</name>
    <dbReference type="NCBI Taxonomy" id="265543"/>
    <lineage>
        <taxon>Eukaryota</taxon>
        <taxon>Sar</taxon>
        <taxon>Stramenopiles</taxon>
        <taxon>Ochrophyta</taxon>
        <taxon>Bacillariophyta</taxon>
        <taxon>Mediophyceae</taxon>
        <taxon>Cymatosirophycidae</taxon>
        <taxon>Cymatosirales</taxon>
        <taxon>Cymatosiraceae</taxon>
        <taxon>Minutocellus</taxon>
    </lineage>
</organism>